<dbReference type="AlphaFoldDB" id="A0A9P4SHK7"/>
<feature type="binding site" description="axial binding residue" evidence="5">
    <location>
        <position position="363"/>
    </location>
    <ligand>
        <name>heme</name>
        <dbReference type="ChEBI" id="CHEBI:30413"/>
    </ligand>
    <ligandPart>
        <name>Fe</name>
        <dbReference type="ChEBI" id="CHEBI:18248"/>
    </ligandPart>
</feature>
<dbReference type="EMBL" id="MU006089">
    <property type="protein sequence ID" value="KAF2843081.1"/>
    <property type="molecule type" value="Genomic_DNA"/>
</dbReference>
<keyword evidence="3 5" id="KW-0479">Metal-binding</keyword>
<sequence>MEKSSSTSTTVPHFRVNHILLKKIATSLSGVHLKHLAIRFEHELLTLMGKVDVAHEWVQQDDLYVFVRHLMFQSATNSLCGRQLLRMEPTFEENFWGFDNRIMLLTSGLPRFLVREAWAVREKCLISVRRWLDVVFSENEDWDDPKTSLDVDHPAEMFRANRRFCSNLKEMDMDCHASDHLGMLWGLNANAIPLTFWTIFEVLQRGELLEEVRKEVLGSILPESRGRDVRFDIDKLCRNPLLQSIYAEAARLYVNNTHTRGLRADTQLGPWSLKRDRFVLFSTFWTQRDPTTWNTGTSADPHPVDEFWAKRFLIYPHDPMSGPLKPTSLPDRLPEQAEANIPRFSLDGLTGMWIPYGGGDSICPGRFFAKQKILFGLAFMVTLFDLELIPGWNLEMDRSQLGFGTTVPKGSAPFMIRKRNWEETRI</sequence>
<keyword evidence="7" id="KW-1185">Reference proteome</keyword>
<evidence type="ECO:0000256" key="4">
    <source>
        <dbReference type="ARBA" id="ARBA00023004"/>
    </source>
</evidence>
<proteinExistence type="inferred from homology"/>
<organism evidence="6 7">
    <name type="scientific">Patellaria atrata CBS 101060</name>
    <dbReference type="NCBI Taxonomy" id="1346257"/>
    <lineage>
        <taxon>Eukaryota</taxon>
        <taxon>Fungi</taxon>
        <taxon>Dikarya</taxon>
        <taxon>Ascomycota</taxon>
        <taxon>Pezizomycotina</taxon>
        <taxon>Dothideomycetes</taxon>
        <taxon>Dothideomycetes incertae sedis</taxon>
        <taxon>Patellariales</taxon>
        <taxon>Patellariaceae</taxon>
        <taxon>Patellaria</taxon>
    </lineage>
</organism>
<keyword evidence="4 5" id="KW-0408">Iron</keyword>
<evidence type="ECO:0000256" key="1">
    <source>
        <dbReference type="ARBA" id="ARBA00010617"/>
    </source>
</evidence>
<keyword evidence="2 5" id="KW-0349">Heme</keyword>
<dbReference type="SUPFAM" id="SSF48264">
    <property type="entry name" value="Cytochrome P450"/>
    <property type="match status" value="1"/>
</dbReference>
<accession>A0A9P4SHK7</accession>
<name>A0A9P4SHK7_9PEZI</name>
<protein>
    <submittedName>
        <fullName evidence="6">Cytochrome P450</fullName>
    </submittedName>
</protein>
<comment type="cofactor">
    <cofactor evidence="5">
        <name>heme</name>
        <dbReference type="ChEBI" id="CHEBI:30413"/>
    </cofactor>
</comment>
<reference evidence="6" key="1">
    <citation type="journal article" date="2020" name="Stud. Mycol.">
        <title>101 Dothideomycetes genomes: a test case for predicting lifestyles and emergence of pathogens.</title>
        <authorList>
            <person name="Haridas S."/>
            <person name="Albert R."/>
            <person name="Binder M."/>
            <person name="Bloem J."/>
            <person name="Labutti K."/>
            <person name="Salamov A."/>
            <person name="Andreopoulos B."/>
            <person name="Baker S."/>
            <person name="Barry K."/>
            <person name="Bills G."/>
            <person name="Bluhm B."/>
            <person name="Cannon C."/>
            <person name="Castanera R."/>
            <person name="Culley D."/>
            <person name="Daum C."/>
            <person name="Ezra D."/>
            <person name="Gonzalez J."/>
            <person name="Henrissat B."/>
            <person name="Kuo A."/>
            <person name="Liang C."/>
            <person name="Lipzen A."/>
            <person name="Lutzoni F."/>
            <person name="Magnuson J."/>
            <person name="Mondo S."/>
            <person name="Nolan M."/>
            <person name="Ohm R."/>
            <person name="Pangilinan J."/>
            <person name="Park H.-J."/>
            <person name="Ramirez L."/>
            <person name="Alfaro M."/>
            <person name="Sun H."/>
            <person name="Tritt A."/>
            <person name="Yoshinaga Y."/>
            <person name="Zwiers L.-H."/>
            <person name="Turgeon B."/>
            <person name="Goodwin S."/>
            <person name="Spatafora J."/>
            <person name="Crous P."/>
            <person name="Grigoriev I."/>
        </authorList>
    </citation>
    <scope>NUCLEOTIDE SEQUENCE</scope>
    <source>
        <strain evidence="6">CBS 101060</strain>
    </source>
</reference>
<dbReference type="CDD" id="cd11040">
    <property type="entry name" value="CYP7_CYP8-like"/>
    <property type="match status" value="1"/>
</dbReference>
<dbReference type="OrthoDB" id="3366823at2759"/>
<evidence type="ECO:0000256" key="5">
    <source>
        <dbReference type="PIRSR" id="PIRSR602403-1"/>
    </source>
</evidence>
<gene>
    <name evidence="6" type="ORF">M501DRAFT_926270</name>
</gene>
<comment type="caution">
    <text evidence="6">The sequence shown here is derived from an EMBL/GenBank/DDBJ whole genome shotgun (WGS) entry which is preliminary data.</text>
</comment>
<evidence type="ECO:0000313" key="6">
    <source>
        <dbReference type="EMBL" id="KAF2843081.1"/>
    </source>
</evidence>
<dbReference type="Gene3D" id="1.10.630.10">
    <property type="entry name" value="Cytochrome P450"/>
    <property type="match status" value="1"/>
</dbReference>
<dbReference type="InterPro" id="IPR050529">
    <property type="entry name" value="CYP450_sterol_14alpha_dmase"/>
</dbReference>
<evidence type="ECO:0000313" key="7">
    <source>
        <dbReference type="Proteomes" id="UP000799429"/>
    </source>
</evidence>
<evidence type="ECO:0000256" key="3">
    <source>
        <dbReference type="ARBA" id="ARBA00022723"/>
    </source>
</evidence>
<dbReference type="GO" id="GO:0005506">
    <property type="term" value="F:iron ion binding"/>
    <property type="evidence" value="ECO:0007669"/>
    <property type="project" value="InterPro"/>
</dbReference>
<dbReference type="Proteomes" id="UP000799429">
    <property type="component" value="Unassembled WGS sequence"/>
</dbReference>
<dbReference type="PRINTS" id="PR00465">
    <property type="entry name" value="EP450IV"/>
</dbReference>
<dbReference type="GO" id="GO:0020037">
    <property type="term" value="F:heme binding"/>
    <property type="evidence" value="ECO:0007669"/>
    <property type="project" value="InterPro"/>
</dbReference>
<dbReference type="InterPro" id="IPR002403">
    <property type="entry name" value="Cyt_P450_E_grp-IV"/>
</dbReference>
<evidence type="ECO:0000256" key="2">
    <source>
        <dbReference type="ARBA" id="ARBA00022617"/>
    </source>
</evidence>
<dbReference type="PANTHER" id="PTHR24304">
    <property type="entry name" value="CYTOCHROME P450 FAMILY 7"/>
    <property type="match status" value="1"/>
</dbReference>
<dbReference type="GO" id="GO:0016705">
    <property type="term" value="F:oxidoreductase activity, acting on paired donors, with incorporation or reduction of molecular oxygen"/>
    <property type="evidence" value="ECO:0007669"/>
    <property type="project" value="InterPro"/>
</dbReference>
<dbReference type="PANTHER" id="PTHR24304:SF2">
    <property type="entry name" value="24-HYDROXYCHOLESTEROL 7-ALPHA-HYDROXYLASE"/>
    <property type="match status" value="1"/>
</dbReference>
<dbReference type="GO" id="GO:0008395">
    <property type="term" value="F:steroid hydroxylase activity"/>
    <property type="evidence" value="ECO:0007669"/>
    <property type="project" value="TreeGrafter"/>
</dbReference>
<comment type="similarity">
    <text evidence="1">Belongs to the cytochrome P450 family.</text>
</comment>
<dbReference type="InterPro" id="IPR036396">
    <property type="entry name" value="Cyt_P450_sf"/>
</dbReference>